<dbReference type="EMBL" id="JANPWB010000010">
    <property type="protein sequence ID" value="KAJ1143691.1"/>
    <property type="molecule type" value="Genomic_DNA"/>
</dbReference>
<evidence type="ECO:0000313" key="2">
    <source>
        <dbReference type="Proteomes" id="UP001066276"/>
    </source>
</evidence>
<feature type="non-terminal residue" evidence="1">
    <location>
        <position position="1"/>
    </location>
</feature>
<sequence length="54" mass="6239">KFWNLRGATNFLPPSVPPSLPIEMIPHCVCRPSARDRNCPKTQHGHIPFFDRKQ</sequence>
<dbReference type="AlphaFoldDB" id="A0AAV7QT54"/>
<organism evidence="1 2">
    <name type="scientific">Pleurodeles waltl</name>
    <name type="common">Iberian ribbed newt</name>
    <dbReference type="NCBI Taxonomy" id="8319"/>
    <lineage>
        <taxon>Eukaryota</taxon>
        <taxon>Metazoa</taxon>
        <taxon>Chordata</taxon>
        <taxon>Craniata</taxon>
        <taxon>Vertebrata</taxon>
        <taxon>Euteleostomi</taxon>
        <taxon>Amphibia</taxon>
        <taxon>Batrachia</taxon>
        <taxon>Caudata</taxon>
        <taxon>Salamandroidea</taxon>
        <taxon>Salamandridae</taxon>
        <taxon>Pleurodelinae</taxon>
        <taxon>Pleurodeles</taxon>
    </lineage>
</organism>
<proteinExistence type="predicted"/>
<gene>
    <name evidence="1" type="ORF">NDU88_009996</name>
</gene>
<protein>
    <submittedName>
        <fullName evidence="1">Uncharacterized protein</fullName>
    </submittedName>
</protein>
<keyword evidence="2" id="KW-1185">Reference proteome</keyword>
<feature type="non-terminal residue" evidence="1">
    <location>
        <position position="54"/>
    </location>
</feature>
<evidence type="ECO:0000313" key="1">
    <source>
        <dbReference type="EMBL" id="KAJ1143691.1"/>
    </source>
</evidence>
<dbReference type="Proteomes" id="UP001066276">
    <property type="component" value="Chromosome 6"/>
</dbReference>
<accession>A0AAV7QT54</accession>
<comment type="caution">
    <text evidence="1">The sequence shown here is derived from an EMBL/GenBank/DDBJ whole genome shotgun (WGS) entry which is preliminary data.</text>
</comment>
<reference evidence="1" key="1">
    <citation type="journal article" date="2022" name="bioRxiv">
        <title>Sequencing and chromosome-scale assembly of the giantPleurodeles waltlgenome.</title>
        <authorList>
            <person name="Brown T."/>
            <person name="Elewa A."/>
            <person name="Iarovenko S."/>
            <person name="Subramanian E."/>
            <person name="Araus A.J."/>
            <person name="Petzold A."/>
            <person name="Susuki M."/>
            <person name="Suzuki K.-i.T."/>
            <person name="Hayashi T."/>
            <person name="Toyoda A."/>
            <person name="Oliveira C."/>
            <person name="Osipova E."/>
            <person name="Leigh N.D."/>
            <person name="Simon A."/>
            <person name="Yun M.H."/>
        </authorList>
    </citation>
    <scope>NUCLEOTIDE SEQUENCE</scope>
    <source>
        <strain evidence="1">20211129_DDA</strain>
        <tissue evidence="1">Liver</tissue>
    </source>
</reference>
<name>A0AAV7QT54_PLEWA</name>